<organism evidence="7 8">
    <name type="scientific">Sugiyamaella lignohabitans</name>
    <dbReference type="NCBI Taxonomy" id="796027"/>
    <lineage>
        <taxon>Eukaryota</taxon>
        <taxon>Fungi</taxon>
        <taxon>Dikarya</taxon>
        <taxon>Ascomycota</taxon>
        <taxon>Saccharomycotina</taxon>
        <taxon>Dipodascomycetes</taxon>
        <taxon>Dipodascales</taxon>
        <taxon>Trichomonascaceae</taxon>
        <taxon>Sugiyamaella</taxon>
    </lineage>
</organism>
<protein>
    <recommendedName>
        <fullName evidence="9">Auxin efflux carrier</fullName>
    </recommendedName>
</protein>
<feature type="transmembrane region" description="Helical" evidence="6">
    <location>
        <begin position="109"/>
        <end position="128"/>
    </location>
</feature>
<evidence type="ECO:0000256" key="3">
    <source>
        <dbReference type="ARBA" id="ARBA00022989"/>
    </source>
</evidence>
<keyword evidence="4 6" id="KW-0472">Membrane</keyword>
<feature type="compositionally biased region" description="Low complexity" evidence="5">
    <location>
        <begin position="323"/>
        <end position="332"/>
    </location>
</feature>
<dbReference type="GO" id="GO:0016020">
    <property type="term" value="C:membrane"/>
    <property type="evidence" value="ECO:0007669"/>
    <property type="project" value="UniProtKB-SubCell"/>
</dbReference>
<accession>A0A161HM23</accession>
<dbReference type="GeneID" id="30034088"/>
<keyword evidence="8" id="KW-1185">Reference proteome</keyword>
<feature type="transmembrane region" description="Helical" evidence="6">
    <location>
        <begin position="418"/>
        <end position="443"/>
    </location>
</feature>
<dbReference type="Pfam" id="PF03547">
    <property type="entry name" value="Mem_trans"/>
    <property type="match status" value="1"/>
</dbReference>
<sequence>MAAQYVSNISPLRLVSYSFSDEGEFPHFATVVTEKASNAAIAAAAASASASFGINTYSNGTNPGGPDDHISYLDLSFLTLQAVSQTVIICLFGYFAARAKILTPAVQRQVSMLNVQIFTPCLIFSKLASSLSLSALVDIAIIPVLFVITTGISMLCAKITSRIFRFNLRESNFVTAMAVFGNSNSLPVSLTVSLAYTLPSLAWPDIPDDNQDDVASRGILYLLIFQQLGQILRWSWGYNTLLAKPKDEDEFCEEDEDDEISSIEEGAVANESAHVGTAKNKHSVNRKRRKQRGVDYSAVNADDVESQLGPQKSPVIITEDNASSPSSSSSSSVVETGFSTRVGSENGLAELGSESAPLIVGDENTVSLASPTSHTSHVVSRISSNATVLSRNDESCNASTPLLPQTLSRKIISSVQKVFMSFLSFMNPPLWSMVIAIIVASIPAAKHELFETNGFVNHAITGAVTQVGGIAIPMILVVLGSNLAPDESTAPASKRHSSIVFASLISRMILPSIFLLPIIALSVKYIKLSILDDPIFLLVAFILTISPPAIQLSQISQLNGVFEKEMASVLFWGYVVLTLPSTIAIVVASLEVLDWAGTTRS</sequence>
<comment type="subcellular location">
    <subcellularLocation>
        <location evidence="1">Membrane</location>
        <topology evidence="1">Multi-pass membrane protein</topology>
    </subcellularLocation>
</comment>
<feature type="compositionally biased region" description="Basic residues" evidence="5">
    <location>
        <begin position="279"/>
        <end position="291"/>
    </location>
</feature>
<dbReference type="RefSeq" id="XP_018737074.1">
    <property type="nucleotide sequence ID" value="XM_018879130.1"/>
</dbReference>
<proteinExistence type="predicted"/>
<evidence type="ECO:0008006" key="9">
    <source>
        <dbReference type="Google" id="ProtNLM"/>
    </source>
</evidence>
<dbReference type="EMBL" id="CP014503">
    <property type="protein sequence ID" value="ANB14597.1"/>
    <property type="molecule type" value="Genomic_DNA"/>
</dbReference>
<feature type="region of interest" description="Disordered" evidence="5">
    <location>
        <begin position="272"/>
        <end position="336"/>
    </location>
</feature>
<dbReference type="AlphaFoldDB" id="A0A161HM23"/>
<dbReference type="Proteomes" id="UP000189580">
    <property type="component" value="Chromosome b"/>
</dbReference>
<dbReference type="OrthoDB" id="2499604at2759"/>
<feature type="transmembrane region" description="Helical" evidence="6">
    <location>
        <begin position="499"/>
        <end position="523"/>
    </location>
</feature>
<evidence type="ECO:0000256" key="5">
    <source>
        <dbReference type="SAM" id="MobiDB-lite"/>
    </source>
</evidence>
<gene>
    <name evidence="7" type="ORF">AWJ20_2202</name>
</gene>
<keyword evidence="2 6" id="KW-0812">Transmembrane</keyword>
<dbReference type="GO" id="GO:0055085">
    <property type="term" value="P:transmembrane transport"/>
    <property type="evidence" value="ECO:0007669"/>
    <property type="project" value="InterPro"/>
</dbReference>
<evidence type="ECO:0000256" key="2">
    <source>
        <dbReference type="ARBA" id="ARBA00022692"/>
    </source>
</evidence>
<evidence type="ECO:0000313" key="7">
    <source>
        <dbReference type="EMBL" id="ANB14597.1"/>
    </source>
</evidence>
<feature type="transmembrane region" description="Helical" evidence="6">
    <location>
        <begin position="535"/>
        <end position="555"/>
    </location>
</feature>
<dbReference type="PANTHER" id="PTHR31794:SF2">
    <property type="entry name" value="AUXIN EFFLUX TRANSPORTER FAMILY PROTEIN (EUROFUNG)"/>
    <property type="match status" value="1"/>
</dbReference>
<feature type="transmembrane region" description="Helical" evidence="6">
    <location>
        <begin position="455"/>
        <end position="479"/>
    </location>
</feature>
<dbReference type="InterPro" id="IPR004776">
    <property type="entry name" value="Mem_transp_PIN-like"/>
</dbReference>
<reference evidence="7 8" key="1">
    <citation type="submission" date="2016-02" db="EMBL/GenBank/DDBJ databases">
        <title>Complete genome sequence and transcriptome regulation of the pentose utilising yeast Sugiyamaella lignohabitans.</title>
        <authorList>
            <person name="Bellasio M."/>
            <person name="Peymann A."/>
            <person name="Valli M."/>
            <person name="Sipitzky M."/>
            <person name="Graf A."/>
            <person name="Sauer M."/>
            <person name="Marx H."/>
            <person name="Mattanovich D."/>
        </authorList>
    </citation>
    <scope>NUCLEOTIDE SEQUENCE [LARGE SCALE GENOMIC DNA]</scope>
    <source>
        <strain evidence="7 8">CBS 10342</strain>
    </source>
</reference>
<feature type="transmembrane region" description="Helical" evidence="6">
    <location>
        <begin position="567"/>
        <end position="590"/>
    </location>
</feature>
<evidence type="ECO:0000313" key="8">
    <source>
        <dbReference type="Proteomes" id="UP000189580"/>
    </source>
</evidence>
<dbReference type="GO" id="GO:0005783">
    <property type="term" value="C:endoplasmic reticulum"/>
    <property type="evidence" value="ECO:0007669"/>
    <property type="project" value="TreeGrafter"/>
</dbReference>
<feature type="transmembrane region" description="Helical" evidence="6">
    <location>
        <begin position="75"/>
        <end position="97"/>
    </location>
</feature>
<dbReference type="PANTHER" id="PTHR31794">
    <property type="entry name" value="AUXIN EFFLUX TRANSPORTER FAMILY PROTEIN (EUROFUNG)"/>
    <property type="match status" value="1"/>
</dbReference>
<evidence type="ECO:0000256" key="1">
    <source>
        <dbReference type="ARBA" id="ARBA00004141"/>
    </source>
</evidence>
<dbReference type="KEGG" id="slb:AWJ20_2202"/>
<evidence type="ECO:0000256" key="6">
    <source>
        <dbReference type="SAM" id="Phobius"/>
    </source>
</evidence>
<feature type="transmembrane region" description="Helical" evidence="6">
    <location>
        <begin position="140"/>
        <end position="161"/>
    </location>
</feature>
<keyword evidence="3 6" id="KW-1133">Transmembrane helix</keyword>
<evidence type="ECO:0000256" key="4">
    <source>
        <dbReference type="ARBA" id="ARBA00023136"/>
    </source>
</evidence>
<name>A0A161HM23_9ASCO</name>